<evidence type="ECO:0000313" key="7">
    <source>
        <dbReference type="EMBL" id="KAF2496445.1"/>
    </source>
</evidence>
<dbReference type="GO" id="GO:0030833">
    <property type="term" value="P:regulation of actin filament polymerization"/>
    <property type="evidence" value="ECO:0007669"/>
    <property type="project" value="TreeGrafter"/>
</dbReference>
<dbReference type="EMBL" id="MU004188">
    <property type="protein sequence ID" value="KAF2496445.1"/>
    <property type="molecule type" value="Genomic_DNA"/>
</dbReference>
<evidence type="ECO:0000256" key="4">
    <source>
        <dbReference type="ARBA" id="ARBA00023212"/>
    </source>
</evidence>
<dbReference type="PANTHER" id="PTHR10829">
    <property type="entry name" value="CORTACTIN AND DREBRIN"/>
    <property type="match status" value="1"/>
</dbReference>
<dbReference type="CDD" id="cd11282">
    <property type="entry name" value="ADF_coactosin_like"/>
    <property type="match status" value="1"/>
</dbReference>
<dbReference type="Pfam" id="PF00241">
    <property type="entry name" value="Cofilin_ADF"/>
    <property type="match status" value="1"/>
</dbReference>
<dbReference type="GO" id="GO:0005884">
    <property type="term" value="C:actin filament"/>
    <property type="evidence" value="ECO:0007669"/>
    <property type="project" value="TreeGrafter"/>
</dbReference>
<name>A0A6A6QVM1_9PEZI</name>
<evidence type="ECO:0000313" key="8">
    <source>
        <dbReference type="Proteomes" id="UP000799750"/>
    </source>
</evidence>
<evidence type="ECO:0000256" key="2">
    <source>
        <dbReference type="ARBA" id="ARBA00022490"/>
    </source>
</evidence>
<dbReference type="SMART" id="SM00102">
    <property type="entry name" value="ADF"/>
    <property type="match status" value="1"/>
</dbReference>
<comment type="similarity">
    <text evidence="5">Belongs to the actin-binding proteins ADF family. Coactosin subfamily.</text>
</comment>
<sequence>MNIDTPEILAAYASIRSETSPENWLLLSYASPNSDTLTLTATGTGGIEDLKTHLLDDQAQYAYIRVEYANDSESTRVKFALVIWIGENTRVMRKAKVGFQSGEVKKVLRHYSVQINAGDKGDLVEGDVVVRCRKAGGADYNGGRG</sequence>
<keyword evidence="4" id="KW-0206">Cytoskeleton</keyword>
<dbReference type="AlphaFoldDB" id="A0A6A6QVM1"/>
<keyword evidence="3" id="KW-0009">Actin-binding</keyword>
<dbReference type="GO" id="GO:0030427">
    <property type="term" value="C:site of polarized growth"/>
    <property type="evidence" value="ECO:0007669"/>
    <property type="project" value="TreeGrafter"/>
</dbReference>
<keyword evidence="8" id="KW-1185">Reference proteome</keyword>
<gene>
    <name evidence="7" type="ORF">BU16DRAFT_572516</name>
</gene>
<dbReference type="PANTHER" id="PTHR10829:SF56">
    <property type="entry name" value="ADF-H DOMAIN-CONTAINING PROTEIN"/>
    <property type="match status" value="1"/>
</dbReference>
<dbReference type="Gene3D" id="3.40.20.10">
    <property type="entry name" value="Severin"/>
    <property type="match status" value="1"/>
</dbReference>
<dbReference type="FunFam" id="3.40.20.10:FF:000018">
    <property type="entry name" value="Coactosin-like 1"/>
    <property type="match status" value="1"/>
</dbReference>
<dbReference type="SUPFAM" id="SSF55753">
    <property type="entry name" value="Actin depolymerizing proteins"/>
    <property type="match status" value="1"/>
</dbReference>
<feature type="domain" description="ADF-H" evidence="6">
    <location>
        <begin position="1"/>
        <end position="133"/>
    </location>
</feature>
<dbReference type="Proteomes" id="UP000799750">
    <property type="component" value="Unassembled WGS sequence"/>
</dbReference>
<evidence type="ECO:0000259" key="6">
    <source>
        <dbReference type="PROSITE" id="PS51263"/>
    </source>
</evidence>
<protein>
    <submittedName>
        <fullName evidence="7">Actin depolymerizing protein</fullName>
    </submittedName>
</protein>
<evidence type="ECO:0000256" key="3">
    <source>
        <dbReference type="ARBA" id="ARBA00023203"/>
    </source>
</evidence>
<evidence type="ECO:0000256" key="5">
    <source>
        <dbReference type="ARBA" id="ARBA00038052"/>
    </source>
</evidence>
<accession>A0A6A6QVM1</accession>
<keyword evidence="2" id="KW-0963">Cytoplasm</keyword>
<comment type="subcellular location">
    <subcellularLocation>
        <location evidence="1">Cytoplasm</location>
        <location evidence="1">Cytoskeleton</location>
    </subcellularLocation>
</comment>
<reference evidence="7" key="1">
    <citation type="journal article" date="2020" name="Stud. Mycol.">
        <title>101 Dothideomycetes genomes: a test case for predicting lifestyles and emergence of pathogens.</title>
        <authorList>
            <person name="Haridas S."/>
            <person name="Albert R."/>
            <person name="Binder M."/>
            <person name="Bloem J."/>
            <person name="Labutti K."/>
            <person name="Salamov A."/>
            <person name="Andreopoulos B."/>
            <person name="Baker S."/>
            <person name="Barry K."/>
            <person name="Bills G."/>
            <person name="Bluhm B."/>
            <person name="Cannon C."/>
            <person name="Castanera R."/>
            <person name="Culley D."/>
            <person name="Daum C."/>
            <person name="Ezra D."/>
            <person name="Gonzalez J."/>
            <person name="Henrissat B."/>
            <person name="Kuo A."/>
            <person name="Liang C."/>
            <person name="Lipzen A."/>
            <person name="Lutzoni F."/>
            <person name="Magnuson J."/>
            <person name="Mondo S."/>
            <person name="Nolan M."/>
            <person name="Ohm R."/>
            <person name="Pangilinan J."/>
            <person name="Park H.-J."/>
            <person name="Ramirez L."/>
            <person name="Alfaro M."/>
            <person name="Sun H."/>
            <person name="Tritt A."/>
            <person name="Yoshinaga Y."/>
            <person name="Zwiers L.-H."/>
            <person name="Turgeon B."/>
            <person name="Goodwin S."/>
            <person name="Spatafora J."/>
            <person name="Crous P."/>
            <person name="Grigoriev I."/>
        </authorList>
    </citation>
    <scope>NUCLEOTIDE SEQUENCE</scope>
    <source>
        <strain evidence="7">CBS 269.34</strain>
    </source>
</reference>
<dbReference type="PROSITE" id="PS51263">
    <property type="entry name" value="ADF_H"/>
    <property type="match status" value="1"/>
</dbReference>
<dbReference type="GO" id="GO:0051015">
    <property type="term" value="F:actin filament binding"/>
    <property type="evidence" value="ECO:0007669"/>
    <property type="project" value="TreeGrafter"/>
</dbReference>
<dbReference type="OrthoDB" id="20822at2759"/>
<dbReference type="InterPro" id="IPR002108">
    <property type="entry name" value="ADF-H"/>
</dbReference>
<organism evidence="7 8">
    <name type="scientific">Lophium mytilinum</name>
    <dbReference type="NCBI Taxonomy" id="390894"/>
    <lineage>
        <taxon>Eukaryota</taxon>
        <taxon>Fungi</taxon>
        <taxon>Dikarya</taxon>
        <taxon>Ascomycota</taxon>
        <taxon>Pezizomycotina</taxon>
        <taxon>Dothideomycetes</taxon>
        <taxon>Pleosporomycetidae</taxon>
        <taxon>Mytilinidiales</taxon>
        <taxon>Mytilinidiaceae</taxon>
        <taxon>Lophium</taxon>
    </lineage>
</organism>
<proteinExistence type="inferred from homology"/>
<evidence type="ECO:0000256" key="1">
    <source>
        <dbReference type="ARBA" id="ARBA00004245"/>
    </source>
</evidence>
<dbReference type="GO" id="GO:0030864">
    <property type="term" value="C:cortical actin cytoskeleton"/>
    <property type="evidence" value="ECO:0007669"/>
    <property type="project" value="TreeGrafter"/>
</dbReference>
<dbReference type="InterPro" id="IPR029006">
    <property type="entry name" value="ADF-H/Gelsolin-like_dom_sf"/>
</dbReference>